<dbReference type="EC" id="2.3.1.31" evidence="2"/>
<dbReference type="PANTHER" id="PTHR32268">
    <property type="entry name" value="HOMOSERINE O-ACETYLTRANSFERASE"/>
    <property type="match status" value="1"/>
</dbReference>
<dbReference type="AlphaFoldDB" id="A0A8I1A572"/>
<feature type="binding site" evidence="2">
    <location>
        <position position="334"/>
    </location>
    <ligand>
        <name>substrate</name>
    </ligand>
</feature>
<comment type="similarity">
    <text evidence="2">Belongs to the AB hydrolase superfamily. MetX family.</text>
</comment>
<dbReference type="HAMAP" id="MF_00296">
    <property type="entry name" value="MetX_acyltransf"/>
    <property type="match status" value="1"/>
</dbReference>
<feature type="active site" evidence="2 3">
    <location>
        <position position="333"/>
    </location>
</feature>
<name>A0A8I1A572_THEIN</name>
<comment type="pathway">
    <text evidence="2">Amino-acid biosynthesis; L-methionine biosynthesis via de novo pathway; O-acetyl-L-homoserine from L-homoserine: step 1/1.</text>
</comment>
<dbReference type="SUPFAM" id="SSF53474">
    <property type="entry name" value="alpha/beta-Hydrolases"/>
    <property type="match status" value="1"/>
</dbReference>
<dbReference type="GO" id="GO:0004414">
    <property type="term" value="F:homoserine O-acetyltransferase activity"/>
    <property type="evidence" value="ECO:0007669"/>
    <property type="project" value="UniProtKB-UniRule"/>
</dbReference>
<keyword evidence="2 5" id="KW-0012">Acyltransferase</keyword>
<dbReference type="InterPro" id="IPR008220">
    <property type="entry name" value="HAT_MetX-like"/>
</dbReference>
<reference evidence="5 6" key="1">
    <citation type="submission" date="2020-12" db="EMBL/GenBank/DDBJ databases">
        <title>WGS of Thermoactinomyces spp.</title>
        <authorList>
            <person name="Cheng K."/>
        </authorList>
    </citation>
    <scope>NUCLEOTIDE SEQUENCE [LARGE SCALE GENOMIC DNA]</scope>
    <source>
        <strain evidence="6">CICC 10671\DSM 43846</strain>
    </source>
</reference>
<dbReference type="Pfam" id="PF00561">
    <property type="entry name" value="Abhydrolase_1"/>
    <property type="match status" value="1"/>
</dbReference>
<gene>
    <name evidence="2" type="primary">metXA</name>
    <name evidence="5" type="ORF">I8U20_05140</name>
</gene>
<feature type="active site" description="Nucleophile" evidence="2 3">
    <location>
        <position position="144"/>
    </location>
</feature>
<comment type="subcellular location">
    <subcellularLocation>
        <location evidence="2">Cytoplasm</location>
    </subcellularLocation>
</comment>
<proteinExistence type="inferred from homology"/>
<dbReference type="Gene3D" id="3.40.50.1820">
    <property type="entry name" value="alpha/beta hydrolase"/>
    <property type="match status" value="1"/>
</dbReference>
<evidence type="ECO:0000256" key="1">
    <source>
        <dbReference type="ARBA" id="ARBA00022679"/>
    </source>
</evidence>
<dbReference type="InterPro" id="IPR000073">
    <property type="entry name" value="AB_hydrolase_1"/>
</dbReference>
<dbReference type="InterPro" id="IPR029058">
    <property type="entry name" value="AB_hydrolase_fold"/>
</dbReference>
<dbReference type="Proteomes" id="UP000633619">
    <property type="component" value="Unassembled WGS sequence"/>
</dbReference>
<evidence type="ECO:0000259" key="4">
    <source>
        <dbReference type="Pfam" id="PF00561"/>
    </source>
</evidence>
<keyword evidence="1 2" id="KW-0808">Transferase</keyword>
<dbReference type="GO" id="GO:0009092">
    <property type="term" value="P:homoserine metabolic process"/>
    <property type="evidence" value="ECO:0007669"/>
    <property type="project" value="TreeGrafter"/>
</dbReference>
<keyword evidence="2" id="KW-0028">Amino-acid biosynthesis</keyword>
<dbReference type="GO" id="GO:0005737">
    <property type="term" value="C:cytoplasm"/>
    <property type="evidence" value="ECO:0007669"/>
    <property type="project" value="UniProtKB-SubCell"/>
</dbReference>
<comment type="caution">
    <text evidence="5">The sequence shown here is derived from an EMBL/GenBank/DDBJ whole genome shotgun (WGS) entry which is preliminary data.</text>
</comment>
<feature type="binding site" evidence="2">
    <location>
        <position position="213"/>
    </location>
    <ligand>
        <name>substrate</name>
    </ligand>
</feature>
<organism evidence="5 6">
    <name type="scientific">Thermoactinomyces intermedius</name>
    <dbReference type="NCBI Taxonomy" id="2024"/>
    <lineage>
        <taxon>Bacteria</taxon>
        <taxon>Bacillati</taxon>
        <taxon>Bacillota</taxon>
        <taxon>Bacilli</taxon>
        <taxon>Bacillales</taxon>
        <taxon>Thermoactinomycetaceae</taxon>
        <taxon>Thermoactinomyces</taxon>
    </lineage>
</organism>
<feature type="active site" evidence="2 3">
    <location>
        <position position="300"/>
    </location>
</feature>
<dbReference type="UniPathway" id="UPA00051">
    <property type="reaction ID" value="UER00074"/>
</dbReference>
<dbReference type="PANTHER" id="PTHR32268:SF11">
    <property type="entry name" value="HOMOSERINE O-ACETYLTRANSFERASE"/>
    <property type="match status" value="1"/>
</dbReference>
<dbReference type="NCBIfam" id="TIGR01392">
    <property type="entry name" value="homoserO_Ac_trn"/>
    <property type="match status" value="1"/>
</dbReference>
<evidence type="ECO:0000256" key="2">
    <source>
        <dbReference type="HAMAP-Rule" id="MF_00296"/>
    </source>
</evidence>
<evidence type="ECO:0000256" key="3">
    <source>
        <dbReference type="PIRSR" id="PIRSR000443-1"/>
    </source>
</evidence>
<comment type="catalytic activity">
    <reaction evidence="2">
        <text>L-homoserine + acetyl-CoA = O-acetyl-L-homoserine + CoA</text>
        <dbReference type="Rhea" id="RHEA:13701"/>
        <dbReference type="ChEBI" id="CHEBI:57287"/>
        <dbReference type="ChEBI" id="CHEBI:57288"/>
        <dbReference type="ChEBI" id="CHEBI:57476"/>
        <dbReference type="ChEBI" id="CHEBI:57716"/>
        <dbReference type="EC" id="2.3.1.31"/>
    </reaction>
</comment>
<feature type="domain" description="AB hydrolase-1" evidence="4">
    <location>
        <begin position="43"/>
        <end position="339"/>
    </location>
</feature>
<comment type="caution">
    <text evidence="2">Lacks conserved residue(s) required for the propagation of feature annotation.</text>
</comment>
<comment type="subunit">
    <text evidence="2">Homodimer.</text>
</comment>
<dbReference type="GO" id="GO:0009086">
    <property type="term" value="P:methionine biosynthetic process"/>
    <property type="evidence" value="ECO:0007669"/>
    <property type="project" value="UniProtKB-UniRule"/>
</dbReference>
<dbReference type="NCBIfam" id="NF001209">
    <property type="entry name" value="PRK00175.1"/>
    <property type="match status" value="1"/>
</dbReference>
<evidence type="ECO:0000313" key="6">
    <source>
        <dbReference type="Proteomes" id="UP000633619"/>
    </source>
</evidence>
<dbReference type="Gene3D" id="1.10.1740.110">
    <property type="match status" value="1"/>
</dbReference>
<sequence>MTLQLVEIKDTVSIGSFELECGEILPDVTLAYEKVGRVGTDQVILVCHALTGDAHAVGNESDPGWWDGLIGAGKYIDLSQYTVITMNVLGGCGGSTGPASTDPRTGKPYGSRFPKVTIRDMVRAQYEALLKLGIHRLKAVIGGSMGGMLALEFAVMYPDFMEKCIPIATAASLSAMSMAYNTIGRRAIVSDPDWQGGDYYPSKGPVRGLSIARMIGMVTYRTDLLFEERFSRQNPENAREMVDSYLHYQGRKLVNRFDANTYLRFLDAMDHHDLGRGRGGVEEAVRKIHAEVLTIGIEEDIYFPVWQQRDFHQICLKKGVKSVYHEFSSDYGHDAFLVEFNRFGPQIHRFLNGG</sequence>
<keyword evidence="6" id="KW-1185">Reference proteome</keyword>
<keyword evidence="2" id="KW-0486">Methionine biosynthesis</keyword>
<dbReference type="EMBL" id="JAECVW010000002">
    <property type="protein sequence ID" value="MBH8594713.1"/>
    <property type="molecule type" value="Genomic_DNA"/>
</dbReference>
<evidence type="ECO:0000313" key="5">
    <source>
        <dbReference type="EMBL" id="MBH8594713.1"/>
    </source>
</evidence>
<accession>A0A8I1A572</accession>
<dbReference type="PIRSF" id="PIRSF000443">
    <property type="entry name" value="Homoser_Ac_trans"/>
    <property type="match status" value="1"/>
</dbReference>
<keyword evidence="2" id="KW-0963">Cytoplasm</keyword>
<dbReference type="RefSeq" id="WP_181731940.1">
    <property type="nucleotide sequence ID" value="NZ_JACEIR010000004.1"/>
</dbReference>
<comment type="function">
    <text evidence="2">Transfers an acetyl group from acetyl-CoA to L-homoserine, forming acetyl-L-homoserine.</text>
</comment>
<protein>
    <recommendedName>
        <fullName evidence="2">Homoserine O-acetyltransferase</fullName>
        <shortName evidence="2">HAT</shortName>
        <ecNumber evidence="2">2.3.1.31</ecNumber>
    </recommendedName>
    <alternativeName>
        <fullName evidence="2">Homoserine transacetylase</fullName>
        <shortName evidence="2">HTA</shortName>
    </alternativeName>
</protein>